<name>A0A4D7Y9U4_AGRTU</name>
<protein>
    <submittedName>
        <fullName evidence="1">Uncharacterized protein</fullName>
    </submittedName>
</protein>
<dbReference type="AlphaFoldDB" id="A0A4D7Y9U4"/>
<dbReference type="Proteomes" id="UP000298649">
    <property type="component" value="Chromosome circular"/>
</dbReference>
<sequence length="84" mass="10079">MKNCDWEEISSFRSLSEYRRFLAWLEEQVKIGECEEIVEDKTILLEPTERKFRCRESGQIWRLLCSDPGYFSGSWRPEVIGTER</sequence>
<dbReference type="RefSeq" id="WP_137003591.1">
    <property type="nucleotide sequence ID" value="NZ_CP039922.1"/>
</dbReference>
<accession>A0A4D7Y9U4</accession>
<evidence type="ECO:0000313" key="2">
    <source>
        <dbReference type="Proteomes" id="UP000298649"/>
    </source>
</evidence>
<evidence type="ECO:0000313" key="1">
    <source>
        <dbReference type="EMBL" id="QCL93891.1"/>
    </source>
</evidence>
<dbReference type="EMBL" id="CP039922">
    <property type="protein sequence ID" value="QCL93891.1"/>
    <property type="molecule type" value="Genomic_DNA"/>
</dbReference>
<reference evidence="1 2" key="1">
    <citation type="submission" date="2019-04" db="EMBL/GenBank/DDBJ databases">
        <title>Complete genome sequence of Agrobacterium tumefaciens CFBP7129.</title>
        <authorList>
            <person name="Haryono M."/>
            <person name="Lin Y.-C."/>
            <person name="Lai E.-M."/>
            <person name="Kuo C.-H."/>
        </authorList>
    </citation>
    <scope>NUCLEOTIDE SEQUENCE [LARGE SCALE GENOMIC DNA]</scope>
    <source>
        <strain evidence="1 2">CFBP7129</strain>
    </source>
</reference>
<proteinExistence type="predicted"/>
<gene>
    <name evidence="1" type="ORF">CFBP7129_06550</name>
</gene>
<organism evidence="1 2">
    <name type="scientific">Agrobacterium tumefaciens</name>
    <dbReference type="NCBI Taxonomy" id="358"/>
    <lineage>
        <taxon>Bacteria</taxon>
        <taxon>Pseudomonadati</taxon>
        <taxon>Pseudomonadota</taxon>
        <taxon>Alphaproteobacteria</taxon>
        <taxon>Hyphomicrobiales</taxon>
        <taxon>Rhizobiaceae</taxon>
        <taxon>Rhizobium/Agrobacterium group</taxon>
        <taxon>Agrobacterium</taxon>
        <taxon>Agrobacterium tumefaciens complex</taxon>
    </lineage>
</organism>